<dbReference type="Proteomes" id="UP000069912">
    <property type="component" value="Chromosome"/>
</dbReference>
<feature type="signal peptide" evidence="9">
    <location>
        <begin position="1"/>
        <end position="27"/>
    </location>
</feature>
<feature type="domain" description="LysM" evidence="10">
    <location>
        <begin position="29"/>
        <end position="73"/>
    </location>
</feature>
<evidence type="ECO:0000313" key="15">
    <source>
        <dbReference type="Proteomes" id="UP000234239"/>
    </source>
</evidence>
<keyword evidence="6" id="KW-0788">Thiol protease</keyword>
<dbReference type="SMART" id="SM00257">
    <property type="entry name" value="LysM"/>
    <property type="match status" value="3"/>
</dbReference>
<dbReference type="Gene3D" id="3.90.1720.10">
    <property type="entry name" value="endopeptidase domain like (from Nostoc punctiforme)"/>
    <property type="match status" value="1"/>
</dbReference>
<evidence type="ECO:0000256" key="2">
    <source>
        <dbReference type="ARBA" id="ARBA00022670"/>
    </source>
</evidence>
<evidence type="ECO:0000256" key="5">
    <source>
        <dbReference type="ARBA" id="ARBA00022801"/>
    </source>
</evidence>
<dbReference type="GO" id="GO:0006508">
    <property type="term" value="P:proteolysis"/>
    <property type="evidence" value="ECO:0007669"/>
    <property type="project" value="UniProtKB-KW"/>
</dbReference>
<dbReference type="GO" id="GO:0008234">
    <property type="term" value="F:cysteine-type peptidase activity"/>
    <property type="evidence" value="ECO:0007669"/>
    <property type="project" value="UniProtKB-KW"/>
</dbReference>
<reference evidence="14" key="2">
    <citation type="submission" date="2016-01" db="EMBL/GenBank/DDBJ databases">
        <title>Six Aerococcus type strain genome sequencing and assembly using PacBio and Illumina Hiseq.</title>
        <authorList>
            <person name="Carkaci D."/>
            <person name="Dargis R."/>
            <person name="Nielsen X.C."/>
            <person name="Skovgaard O."/>
            <person name="Fuursted K."/>
            <person name="Christensen J.J."/>
        </authorList>
    </citation>
    <scope>NUCLEOTIDE SEQUENCE [LARGE SCALE GENOMIC DNA]</scope>
    <source>
        <strain evidence="14">CCUG43001</strain>
    </source>
</reference>
<keyword evidence="5" id="KW-0378">Hydrolase</keyword>
<dbReference type="Gene3D" id="3.10.350.10">
    <property type="entry name" value="LysM domain"/>
    <property type="match status" value="3"/>
</dbReference>
<comment type="similarity">
    <text evidence="1">Belongs to the peptidase C40 family.</text>
</comment>
<dbReference type="EMBL" id="CP014160">
    <property type="protein sequence ID" value="AMB94335.1"/>
    <property type="molecule type" value="Genomic_DNA"/>
</dbReference>
<dbReference type="InterPro" id="IPR038765">
    <property type="entry name" value="Papain-like_cys_pep_sf"/>
</dbReference>
<proteinExistence type="inferred from homology"/>
<feature type="domain" description="LysM" evidence="10">
    <location>
        <begin position="94"/>
        <end position="137"/>
    </location>
</feature>
<evidence type="ECO:0000256" key="6">
    <source>
        <dbReference type="ARBA" id="ARBA00022807"/>
    </source>
</evidence>
<reference evidence="12 14" key="1">
    <citation type="journal article" date="2016" name="Genome Announc.">
        <title>Complete Genome Sequences of Aerococcus christensenii CCUG 28831T, Aerococcus sanguinicola CCUG 43001T, Aerococcus urinae CCUG 36881T, Aerococcus urinaeequi CCUG 28094T, Aerococcus urinaehominis CCUG 42038 BT, and Aerococcus viridans CCUG 4311T.</title>
        <authorList>
            <person name="Carkaci D."/>
            <person name="Dargis R."/>
            <person name="Nielsen X.C."/>
            <person name="Skovgaard O."/>
            <person name="Fuursted K."/>
            <person name="Christensen J.J."/>
        </authorList>
    </citation>
    <scope>NUCLEOTIDE SEQUENCE [LARGE SCALE GENOMIC DNA]</scope>
    <source>
        <strain evidence="12 14">CCUG43001</strain>
    </source>
</reference>
<feature type="domain" description="LysM" evidence="10">
    <location>
        <begin position="181"/>
        <end position="224"/>
    </location>
</feature>
<keyword evidence="4" id="KW-0677">Repeat</keyword>
<evidence type="ECO:0000313" key="13">
    <source>
        <dbReference type="EMBL" id="PKZ22514.1"/>
    </source>
</evidence>
<dbReference type="Proteomes" id="UP000234239">
    <property type="component" value="Unassembled WGS sequence"/>
</dbReference>
<dbReference type="Pfam" id="PF01476">
    <property type="entry name" value="LysM"/>
    <property type="match status" value="3"/>
</dbReference>
<evidence type="ECO:0000256" key="9">
    <source>
        <dbReference type="SAM" id="SignalP"/>
    </source>
</evidence>
<organism evidence="12 14">
    <name type="scientific">Aerococcus sanguinicola</name>
    <dbReference type="NCBI Taxonomy" id="119206"/>
    <lineage>
        <taxon>Bacteria</taxon>
        <taxon>Bacillati</taxon>
        <taxon>Bacillota</taxon>
        <taxon>Bacilli</taxon>
        <taxon>Lactobacillales</taxon>
        <taxon>Aerococcaceae</taxon>
        <taxon>Aerococcus</taxon>
    </lineage>
</organism>
<keyword evidence="3 9" id="KW-0732">Signal</keyword>
<evidence type="ECO:0000259" key="10">
    <source>
        <dbReference type="PROSITE" id="PS51782"/>
    </source>
</evidence>
<feature type="chain" id="PRO_5007066047" evidence="9">
    <location>
        <begin position="28"/>
        <end position="493"/>
    </location>
</feature>
<dbReference type="GeneID" id="92903612"/>
<feature type="compositionally biased region" description="Low complexity" evidence="8">
    <location>
        <begin position="283"/>
        <end position="369"/>
    </location>
</feature>
<dbReference type="AlphaFoldDB" id="A0A0X8FBS0"/>
<dbReference type="RefSeq" id="WP_067974789.1">
    <property type="nucleotide sequence ID" value="NZ_CAJHKM010000001.1"/>
</dbReference>
<accession>A0A0X8FBS0</accession>
<name>A0A0X8FBS0_9LACT</name>
<dbReference type="CDD" id="cd00118">
    <property type="entry name" value="LysM"/>
    <property type="match status" value="3"/>
</dbReference>
<feature type="region of interest" description="Disordered" evidence="8">
    <location>
        <begin position="272"/>
        <end position="374"/>
    </location>
</feature>
<dbReference type="PANTHER" id="PTHR33734:SF22">
    <property type="entry name" value="MEMBRANE-BOUND LYTIC MUREIN TRANSGLYCOSYLASE D"/>
    <property type="match status" value="1"/>
</dbReference>
<gene>
    <name evidence="12" type="ORF">AWM72_05965</name>
    <name evidence="13" type="ORF">CYJ28_05200</name>
</gene>
<dbReference type="InterPro" id="IPR018392">
    <property type="entry name" value="LysM"/>
</dbReference>
<dbReference type="InterPro" id="IPR000064">
    <property type="entry name" value="NLP_P60_dom"/>
</dbReference>
<sequence length="493" mass="52256">MTKLKTMVGTSLATTTALLAFAQTASADELYKVNAGDTLSAIANSFGTSVDAIAKENNIKDVNHILVGQQFNIPTETVKIDTQASQAASQAADAVYHVQAGDTLNQIAAKFNTTADALRQLNQISGDLILVGQQLKVKGQVEAAQNTQADQAENGKVLADTVATEAPVVEKEAHVITINGNTYTVKAGDTLPAIAQAAGTSVESLRALNGLSSDFIYAGQVLVLYPEVEEAPAEEAPAAAYQTAPEDAEEIVIAQPAKEEVVAQPANQVAQEEVVAQPASHNQEQAQTEAQAAEAKAQEEAQAAEAQRQQEAQAAEAQRQQEAQAAEAQRQQEAQAAEAQRQQEAQQAEAQRQQEAAQAQQQQQQQAQQNKQGNQNVVATARQYTGVPYVWGGKTPNGFDCSGFTNYVYREATGQDIGGWTVPQESAGPTIAVSQAQAGDLYFWGNHGSSYHVALATDSQGGYIHAPAPGQTVTESNVQYFAPNFAVSMQAYQ</sequence>
<dbReference type="PROSITE" id="PS51935">
    <property type="entry name" value="NLPC_P60"/>
    <property type="match status" value="1"/>
</dbReference>
<dbReference type="EMBL" id="PKGY01000002">
    <property type="protein sequence ID" value="PKZ22514.1"/>
    <property type="molecule type" value="Genomic_DNA"/>
</dbReference>
<dbReference type="SUPFAM" id="SSF54001">
    <property type="entry name" value="Cysteine proteinases"/>
    <property type="match status" value="1"/>
</dbReference>
<dbReference type="SUPFAM" id="SSF54106">
    <property type="entry name" value="LysM domain"/>
    <property type="match status" value="3"/>
</dbReference>
<protein>
    <submittedName>
        <fullName evidence="13">Peptidoglycan endopeptidase</fullName>
    </submittedName>
</protein>
<evidence type="ECO:0000256" key="4">
    <source>
        <dbReference type="ARBA" id="ARBA00022737"/>
    </source>
</evidence>
<dbReference type="GO" id="GO:0071555">
    <property type="term" value="P:cell wall organization"/>
    <property type="evidence" value="ECO:0007669"/>
    <property type="project" value="UniProtKB-KW"/>
</dbReference>
<keyword evidence="14" id="KW-1185">Reference proteome</keyword>
<dbReference type="InterPro" id="IPR036779">
    <property type="entry name" value="LysM_dom_sf"/>
</dbReference>
<reference evidence="13 15" key="3">
    <citation type="submission" date="2017-12" db="EMBL/GenBank/DDBJ databases">
        <title>Phylogenetic diversity of female urinary microbiome.</title>
        <authorList>
            <person name="Thomas-White K."/>
            <person name="Wolfe A.J."/>
        </authorList>
    </citation>
    <scope>NUCLEOTIDE SEQUENCE [LARGE SCALE GENOMIC DNA]</scope>
    <source>
        <strain evidence="13 15">UMB0139</strain>
    </source>
</reference>
<evidence type="ECO:0000259" key="11">
    <source>
        <dbReference type="PROSITE" id="PS51935"/>
    </source>
</evidence>
<evidence type="ECO:0000313" key="14">
    <source>
        <dbReference type="Proteomes" id="UP000069912"/>
    </source>
</evidence>
<dbReference type="PANTHER" id="PTHR33734">
    <property type="entry name" value="LYSM DOMAIN-CONTAINING GPI-ANCHORED PROTEIN 2"/>
    <property type="match status" value="1"/>
</dbReference>
<evidence type="ECO:0000256" key="7">
    <source>
        <dbReference type="ARBA" id="ARBA00023316"/>
    </source>
</evidence>
<evidence type="ECO:0000256" key="1">
    <source>
        <dbReference type="ARBA" id="ARBA00007074"/>
    </source>
</evidence>
<feature type="domain" description="NlpC/P60" evidence="11">
    <location>
        <begin position="371"/>
        <end position="493"/>
    </location>
</feature>
<evidence type="ECO:0000313" key="12">
    <source>
        <dbReference type="EMBL" id="AMB94335.1"/>
    </source>
</evidence>
<dbReference type="Pfam" id="PF00877">
    <property type="entry name" value="NLPC_P60"/>
    <property type="match status" value="1"/>
</dbReference>
<dbReference type="OrthoDB" id="1654978at2"/>
<keyword evidence="2" id="KW-0645">Protease</keyword>
<keyword evidence="7" id="KW-0961">Cell wall biogenesis/degradation</keyword>
<evidence type="ECO:0000256" key="3">
    <source>
        <dbReference type="ARBA" id="ARBA00022729"/>
    </source>
</evidence>
<dbReference type="PROSITE" id="PS51782">
    <property type="entry name" value="LYSM"/>
    <property type="match status" value="3"/>
</dbReference>
<dbReference type="KEGG" id="asan:AWM72_05965"/>
<evidence type="ECO:0000256" key="8">
    <source>
        <dbReference type="SAM" id="MobiDB-lite"/>
    </source>
</evidence>